<dbReference type="NCBIfam" id="NF047638">
    <property type="entry name" value="throspo3_MtsC"/>
    <property type="match status" value="1"/>
</dbReference>
<evidence type="ECO:0000256" key="2">
    <source>
        <dbReference type="ARBA" id="ARBA00022837"/>
    </source>
</evidence>
<dbReference type="InterPro" id="IPR028974">
    <property type="entry name" value="TSP_type-3_rpt"/>
</dbReference>
<evidence type="ECO:0000313" key="5">
    <source>
        <dbReference type="EMBL" id="PZR11903.1"/>
    </source>
</evidence>
<name>A0A2W5TF89_9BACT</name>
<feature type="compositionally biased region" description="Basic and acidic residues" evidence="3">
    <location>
        <begin position="70"/>
        <end position="79"/>
    </location>
</feature>
<dbReference type="GO" id="GO:0005509">
    <property type="term" value="F:calcium ion binding"/>
    <property type="evidence" value="ECO:0007669"/>
    <property type="project" value="InterPro"/>
</dbReference>
<feature type="chain" id="PRO_5016006439" evidence="4">
    <location>
        <begin position="22"/>
        <end position="437"/>
    </location>
</feature>
<gene>
    <name evidence="5" type="ORF">DI536_16350</name>
</gene>
<dbReference type="GO" id="GO:0007155">
    <property type="term" value="P:cell adhesion"/>
    <property type="evidence" value="ECO:0007669"/>
    <property type="project" value="InterPro"/>
</dbReference>
<evidence type="ECO:0000313" key="6">
    <source>
        <dbReference type="Proteomes" id="UP000249061"/>
    </source>
</evidence>
<dbReference type="InterPro" id="IPR003367">
    <property type="entry name" value="Thrombospondin_3-like_rpt"/>
</dbReference>
<dbReference type="Proteomes" id="UP000249061">
    <property type="component" value="Unassembled WGS sequence"/>
</dbReference>
<feature type="signal peptide" evidence="4">
    <location>
        <begin position="1"/>
        <end position="21"/>
    </location>
</feature>
<dbReference type="SUPFAM" id="SSF103647">
    <property type="entry name" value="TSP type-3 repeat"/>
    <property type="match status" value="3"/>
</dbReference>
<feature type="region of interest" description="Disordered" evidence="3">
    <location>
        <begin position="66"/>
        <end position="94"/>
    </location>
</feature>
<dbReference type="EMBL" id="QFQP01000013">
    <property type="protein sequence ID" value="PZR11903.1"/>
    <property type="molecule type" value="Genomic_DNA"/>
</dbReference>
<dbReference type="PANTHER" id="PTHR10199">
    <property type="entry name" value="THROMBOSPONDIN"/>
    <property type="match status" value="1"/>
</dbReference>
<proteinExistence type="predicted"/>
<organism evidence="5 6">
    <name type="scientific">Archangium gephyra</name>
    <dbReference type="NCBI Taxonomy" id="48"/>
    <lineage>
        <taxon>Bacteria</taxon>
        <taxon>Pseudomonadati</taxon>
        <taxon>Myxococcota</taxon>
        <taxon>Myxococcia</taxon>
        <taxon>Myxococcales</taxon>
        <taxon>Cystobacterineae</taxon>
        <taxon>Archangiaceae</taxon>
        <taxon>Archangium</taxon>
    </lineage>
</organism>
<dbReference type="FunFam" id="4.10.1080.10:FF:000001">
    <property type="entry name" value="Thrombospondin 3"/>
    <property type="match status" value="1"/>
</dbReference>
<dbReference type="PROSITE" id="PS51234">
    <property type="entry name" value="TSP3"/>
    <property type="match status" value="2"/>
</dbReference>
<accession>A0A2W5TF89</accession>
<reference evidence="5 6" key="1">
    <citation type="submission" date="2017-08" db="EMBL/GenBank/DDBJ databases">
        <title>Infants hospitalized years apart are colonized by the same room-sourced microbial strains.</title>
        <authorList>
            <person name="Brooks B."/>
            <person name="Olm M.R."/>
            <person name="Firek B.A."/>
            <person name="Baker R."/>
            <person name="Thomas B.C."/>
            <person name="Morowitz M.J."/>
            <person name="Banfield J.F."/>
        </authorList>
    </citation>
    <scope>NUCLEOTIDE SEQUENCE [LARGE SCALE GENOMIC DNA]</scope>
    <source>
        <strain evidence="5">S2_003_000_R2_14</strain>
    </source>
</reference>
<keyword evidence="2" id="KW-0106">Calcium</keyword>
<dbReference type="InterPro" id="IPR017897">
    <property type="entry name" value="Thrombospondin_3_rpt"/>
</dbReference>
<feature type="region of interest" description="Disordered" evidence="3">
    <location>
        <begin position="134"/>
        <end position="227"/>
    </location>
</feature>
<evidence type="ECO:0000256" key="4">
    <source>
        <dbReference type="SAM" id="SignalP"/>
    </source>
</evidence>
<dbReference type="PANTHER" id="PTHR10199:SF119">
    <property type="entry name" value="RE20510P"/>
    <property type="match status" value="1"/>
</dbReference>
<dbReference type="AlphaFoldDB" id="A0A2W5TF89"/>
<keyword evidence="1 4" id="KW-0732">Signal</keyword>
<dbReference type="Pfam" id="PF02412">
    <property type="entry name" value="TSP_3"/>
    <property type="match status" value="6"/>
</dbReference>
<dbReference type="Gene3D" id="4.10.1080.10">
    <property type="entry name" value="TSP type-3 repeat"/>
    <property type="match status" value="3"/>
</dbReference>
<evidence type="ECO:0000256" key="1">
    <source>
        <dbReference type="ARBA" id="ARBA00022729"/>
    </source>
</evidence>
<evidence type="ECO:0000256" key="3">
    <source>
        <dbReference type="SAM" id="MobiDB-lite"/>
    </source>
</evidence>
<comment type="caution">
    <text evidence="5">The sequence shown here is derived from an EMBL/GenBank/DDBJ whole genome shotgun (WGS) entry which is preliminary data.</text>
</comment>
<sequence length="437" mass="45684">MKVLNLTLIAALSLVALPAFAGEDNPECLGESCGRPNEEGGGCGCGCGCSVWVAYTDDGVTLSYTDDADGDGRADDKDNCPFAPNREQGDSDGDGVGDACDNCAAASNFDQLDSDGDSEGDSCDGDIDGDGVANDADNCRSIPNAGQSDIDGDGKGDVCDEDDDGDGVADTTDNCPEVANPAQDTLNDPRCNVDSDNDNIGDARDNCASISNSDQSDSDRDGIGDVCDADADNDGVLNVDENGVQNNGDNCKFVQNRDQRDDDGDKVGDVCDAHYCVVVDGNDPADCLDPNDAFRVHAGGRVTLKRGETFRLPLFANRNGAAIEYVWTVREGGRPAGSTAAVINPEGIVSLSRHWQYAYPDGNVPSFTADVDGEYDIQLQAKLAFPDRAYPQNRDSTSSVKLSVDSKNAGGCTAIPLDASLAALGLGLLALVRRRRS</sequence>
<protein>
    <submittedName>
        <fullName evidence="5">Thrombospondin</fullName>
    </submittedName>
</protein>